<evidence type="ECO:0000313" key="12">
    <source>
        <dbReference type="Proteomes" id="UP000290287"/>
    </source>
</evidence>
<evidence type="ECO:0000256" key="6">
    <source>
        <dbReference type="ARBA" id="ARBA00022519"/>
    </source>
</evidence>
<dbReference type="InterPro" id="IPR022792">
    <property type="entry name" value="T2SS_protein-GspN"/>
</dbReference>
<organism evidence="11 12">
    <name type="scientific">Veronia nyctiphanis</name>
    <dbReference type="NCBI Taxonomy" id="1278244"/>
    <lineage>
        <taxon>Bacteria</taxon>
        <taxon>Pseudomonadati</taxon>
        <taxon>Pseudomonadota</taxon>
        <taxon>Gammaproteobacteria</taxon>
        <taxon>Vibrionales</taxon>
        <taxon>Vibrionaceae</taxon>
        <taxon>Veronia</taxon>
    </lineage>
</organism>
<dbReference type="GO" id="GO:0015628">
    <property type="term" value="P:protein secretion by the type II secretion system"/>
    <property type="evidence" value="ECO:0007669"/>
    <property type="project" value="InterPro"/>
</dbReference>
<comment type="subcellular location">
    <subcellularLocation>
        <location evidence="1">Cell inner membrane</location>
    </subcellularLocation>
</comment>
<name>A0A4Q0YP30_9GAMM</name>
<dbReference type="OrthoDB" id="6118198at2"/>
<keyword evidence="9" id="KW-0472">Membrane</keyword>
<protein>
    <recommendedName>
        <fullName evidence="3">Type II secretion system protein N</fullName>
    </recommendedName>
    <alternativeName>
        <fullName evidence="10">General secretion pathway protein N</fullName>
    </alternativeName>
</protein>
<evidence type="ECO:0000256" key="10">
    <source>
        <dbReference type="ARBA" id="ARBA00030772"/>
    </source>
</evidence>
<keyword evidence="5" id="KW-1003">Cell membrane</keyword>
<reference evidence="11 12" key="1">
    <citation type="submission" date="2017-10" db="EMBL/GenBank/DDBJ databases">
        <title>Nyctiphanis sp. nov., isolated from the stomach of the euphausiid Nyctiphanes simplex (Hansen, 1911) in the Gulf of California.</title>
        <authorList>
            <person name="Gomez-Gil B."/>
            <person name="Aguilar-Mendez M."/>
            <person name="Lopez-Cortes A."/>
            <person name="Gomez-Gutierrez J."/>
            <person name="Roque A."/>
            <person name="Lang E."/>
            <person name="Gonzalez-Castillo A."/>
        </authorList>
    </citation>
    <scope>NUCLEOTIDE SEQUENCE [LARGE SCALE GENOMIC DNA]</scope>
    <source>
        <strain evidence="11 12">CAIM 600</strain>
    </source>
</reference>
<comment type="similarity">
    <text evidence="2">Belongs to the GSP N family.</text>
</comment>
<keyword evidence="7" id="KW-0812">Transmembrane</keyword>
<gene>
    <name evidence="11" type="ORF">CS022_14620</name>
</gene>
<evidence type="ECO:0000256" key="2">
    <source>
        <dbReference type="ARBA" id="ARBA00007208"/>
    </source>
</evidence>
<dbReference type="EMBL" id="PEIB01000017">
    <property type="protein sequence ID" value="RXJ72666.1"/>
    <property type="molecule type" value="Genomic_DNA"/>
</dbReference>
<dbReference type="GO" id="GO:0005886">
    <property type="term" value="C:plasma membrane"/>
    <property type="evidence" value="ECO:0007669"/>
    <property type="project" value="UniProtKB-SubCell"/>
</dbReference>
<evidence type="ECO:0000256" key="4">
    <source>
        <dbReference type="ARBA" id="ARBA00022448"/>
    </source>
</evidence>
<evidence type="ECO:0000256" key="3">
    <source>
        <dbReference type="ARBA" id="ARBA00021563"/>
    </source>
</evidence>
<evidence type="ECO:0000256" key="9">
    <source>
        <dbReference type="ARBA" id="ARBA00023136"/>
    </source>
</evidence>
<dbReference type="Proteomes" id="UP000290287">
    <property type="component" value="Unassembled WGS sequence"/>
</dbReference>
<evidence type="ECO:0000313" key="11">
    <source>
        <dbReference type="EMBL" id="RXJ72666.1"/>
    </source>
</evidence>
<keyword evidence="4" id="KW-0813">Transport</keyword>
<evidence type="ECO:0000256" key="8">
    <source>
        <dbReference type="ARBA" id="ARBA00022927"/>
    </source>
</evidence>
<keyword evidence="6" id="KW-0997">Cell inner membrane</keyword>
<accession>A0A4Q0YP30</accession>
<evidence type="ECO:0000256" key="1">
    <source>
        <dbReference type="ARBA" id="ARBA00004533"/>
    </source>
</evidence>
<keyword evidence="8" id="KW-0653">Protein transport</keyword>
<comment type="caution">
    <text evidence="11">The sequence shown here is derived from an EMBL/GenBank/DDBJ whole genome shotgun (WGS) entry which is preliminary data.</text>
</comment>
<dbReference type="RefSeq" id="WP_129122890.1">
    <property type="nucleotide sequence ID" value="NZ_PEIB01000017.1"/>
</dbReference>
<evidence type="ECO:0000256" key="5">
    <source>
        <dbReference type="ARBA" id="ARBA00022475"/>
    </source>
</evidence>
<keyword evidence="12" id="KW-1185">Reference proteome</keyword>
<dbReference type="AlphaFoldDB" id="A0A4Q0YP30"/>
<proteinExistence type="inferred from homology"/>
<sequence length="249" mass="26250">MKPKILLSLLLIVVFIVSVIAHLPARLAVNYLPASTGIVVTGVEGSLWKGSAKNVTWKNRSLGTLSWDANLLRLFTGKADVSIALRGGIDGIDGKGRVGYSLSGPYASNLFVSAPAEAVMKNAPIPVPVSASGSLNLLVKDYQFASPWCAELDGSLNWVNGNVSSPMGDIKAGDVAAQLSCVDGSIAAKGDSKSSALTSEFSLELSPNQRYKVNGWLAPGSEFPPQLRSQLGFLGRPDSNGRYKLNFNG</sequence>
<dbReference type="GO" id="GO:0015627">
    <property type="term" value="C:type II protein secretion system complex"/>
    <property type="evidence" value="ECO:0007669"/>
    <property type="project" value="InterPro"/>
</dbReference>
<dbReference type="Pfam" id="PF01203">
    <property type="entry name" value="T2SSN"/>
    <property type="match status" value="1"/>
</dbReference>
<evidence type="ECO:0000256" key="7">
    <source>
        <dbReference type="ARBA" id="ARBA00022692"/>
    </source>
</evidence>